<organism evidence="2">
    <name type="scientific">bioreactor metagenome</name>
    <dbReference type="NCBI Taxonomy" id="1076179"/>
    <lineage>
        <taxon>unclassified sequences</taxon>
        <taxon>metagenomes</taxon>
        <taxon>ecological metagenomes</taxon>
    </lineage>
</organism>
<feature type="compositionally biased region" description="Basic and acidic residues" evidence="1">
    <location>
        <begin position="18"/>
        <end position="28"/>
    </location>
</feature>
<reference evidence="2" key="1">
    <citation type="submission" date="2019-08" db="EMBL/GenBank/DDBJ databases">
        <authorList>
            <person name="Kucharzyk K."/>
            <person name="Murdoch R.W."/>
            <person name="Higgins S."/>
            <person name="Loffler F."/>
        </authorList>
    </citation>
    <scope>NUCLEOTIDE SEQUENCE</scope>
</reference>
<evidence type="ECO:0000313" key="2">
    <source>
        <dbReference type="EMBL" id="MPM64832.1"/>
    </source>
</evidence>
<comment type="caution">
    <text evidence="2">The sequence shown here is derived from an EMBL/GenBank/DDBJ whole genome shotgun (WGS) entry which is preliminary data.</text>
</comment>
<dbReference type="EMBL" id="VSSQ01020176">
    <property type="protein sequence ID" value="MPM64832.1"/>
    <property type="molecule type" value="Genomic_DNA"/>
</dbReference>
<dbReference type="AlphaFoldDB" id="A0A645BHU3"/>
<evidence type="ECO:0000256" key="1">
    <source>
        <dbReference type="SAM" id="MobiDB-lite"/>
    </source>
</evidence>
<feature type="region of interest" description="Disordered" evidence="1">
    <location>
        <begin position="1"/>
        <end position="28"/>
    </location>
</feature>
<proteinExistence type="predicted"/>
<protein>
    <submittedName>
        <fullName evidence="2">Uncharacterized protein</fullName>
    </submittedName>
</protein>
<accession>A0A645BHU3</accession>
<name>A0A645BHU3_9ZZZZ</name>
<gene>
    <name evidence="2" type="ORF">SDC9_111723</name>
</gene>
<sequence length="314" mass="34220">MDRLPVTVGTVIHRTHGRHDEERPPGGGEARFDFIHQVLTQIGAAVQSGRAVPPGLFQVAQLARFGLPERRKRTIVEVGAVEQDLPDIADGRNQDDFDAELLHDLPGFRQLVAALVAGTAGPFAVIVEEMYLFAVAPIEKGAVFMLFGEGGDFLRRSTGIGPHVAPFRGKVKDPAGIAPDLFGGVERFRWNRGQELEAVDAALQRRFHRLPVTFRSGAGLGAEGPDVRIAAHMSSGMEESPVHLRHVVGPEDDRCVFMAGRGFPERRRLQPGALPGEEKNEEGKFFADCRHRRSPSRRLIAGLSGTVPASAGRR</sequence>